<reference evidence="2 3" key="1">
    <citation type="submission" date="2019-01" db="EMBL/GenBank/DDBJ databases">
        <title>Pseudolysobacter antarctica gen. nov., sp. nov., isolated from Fildes Peninsula, Antarctica.</title>
        <authorList>
            <person name="Wei Z."/>
            <person name="Peng F."/>
        </authorList>
    </citation>
    <scope>NUCLEOTIDE SEQUENCE [LARGE SCALE GENOMIC DNA]</scope>
    <source>
        <strain evidence="2 3">AQ6-296</strain>
    </source>
</reference>
<proteinExistence type="predicted"/>
<dbReference type="OrthoDB" id="5410062at2"/>
<evidence type="ECO:0000313" key="3">
    <source>
        <dbReference type="Proteomes" id="UP000291562"/>
    </source>
</evidence>
<evidence type="ECO:0000256" key="1">
    <source>
        <dbReference type="SAM" id="SignalP"/>
    </source>
</evidence>
<dbReference type="EMBL" id="CP035704">
    <property type="protein sequence ID" value="QBB69548.1"/>
    <property type="molecule type" value="Genomic_DNA"/>
</dbReference>
<keyword evidence="1" id="KW-0732">Signal</keyword>
<feature type="signal peptide" evidence="1">
    <location>
        <begin position="1"/>
        <end position="31"/>
    </location>
</feature>
<dbReference type="SMART" id="SM00710">
    <property type="entry name" value="PbH1"/>
    <property type="match status" value="4"/>
</dbReference>
<dbReference type="InterPro" id="IPR012334">
    <property type="entry name" value="Pectin_lyas_fold"/>
</dbReference>
<dbReference type="InterPro" id="IPR006626">
    <property type="entry name" value="PbH1"/>
</dbReference>
<evidence type="ECO:0008006" key="4">
    <source>
        <dbReference type="Google" id="ProtNLM"/>
    </source>
</evidence>
<protein>
    <recommendedName>
        <fullName evidence="4">Right-handed parallel beta-helix repeat-containing protein</fullName>
    </recommendedName>
</protein>
<accession>A0A411HGB9</accession>
<dbReference type="SUPFAM" id="SSF51126">
    <property type="entry name" value="Pectin lyase-like"/>
    <property type="match status" value="1"/>
</dbReference>
<keyword evidence="3" id="KW-1185">Reference proteome</keyword>
<name>A0A411HGB9_9GAMM</name>
<organism evidence="2 3">
    <name type="scientific">Pseudolysobacter antarcticus</name>
    <dbReference type="NCBI Taxonomy" id="2511995"/>
    <lineage>
        <taxon>Bacteria</taxon>
        <taxon>Pseudomonadati</taxon>
        <taxon>Pseudomonadota</taxon>
        <taxon>Gammaproteobacteria</taxon>
        <taxon>Lysobacterales</taxon>
        <taxon>Rhodanobacteraceae</taxon>
        <taxon>Pseudolysobacter</taxon>
    </lineage>
</organism>
<dbReference type="InterPro" id="IPR011050">
    <property type="entry name" value="Pectin_lyase_fold/virulence"/>
</dbReference>
<dbReference type="AlphaFoldDB" id="A0A411HGB9"/>
<dbReference type="RefSeq" id="WP_129831805.1">
    <property type="nucleotide sequence ID" value="NZ_CP035704.1"/>
</dbReference>
<evidence type="ECO:0000313" key="2">
    <source>
        <dbReference type="EMBL" id="QBB69548.1"/>
    </source>
</evidence>
<gene>
    <name evidence="2" type="ORF">ELE36_03660</name>
</gene>
<dbReference type="KEGG" id="xbc:ELE36_03660"/>
<dbReference type="Proteomes" id="UP000291562">
    <property type="component" value="Chromosome"/>
</dbReference>
<dbReference type="Gene3D" id="2.160.20.10">
    <property type="entry name" value="Single-stranded right-handed beta-helix, Pectin lyase-like"/>
    <property type="match status" value="1"/>
</dbReference>
<sequence>MKTILSNHVCKIAAFAVFATALLATSPGIQAHTFCVTTAAGLQNAMNDSSDGGMYAGEDNQVRVVKGTYKTGAATGNGPFHYLNLSGSGSFTLWGGWTAGCGSKTQKAALTILDGNHATRVLYLRQVANEVAVISFTIQNGETNKSGAGLAINDALGDNSAVSVQGNIIRNNHTTNLAGGINASSGTSSLYLWGNLIINNSADSGYGAGELVSTIGDVVRNTVSNNTTTTADGSGGLYLYDSNVGYVFYNIFWGNTNSGIHLATSNVQLDYNDVGTSAGFDPISAVGNVSVNPGFVDAASGDFHLTADSPLLGAMPVDAQFPIVDSEGNSSPAYGKSDAGGYNETIFKYGFDGG</sequence>
<feature type="chain" id="PRO_5019037101" description="Right-handed parallel beta-helix repeat-containing protein" evidence="1">
    <location>
        <begin position="32"/>
        <end position="354"/>
    </location>
</feature>